<dbReference type="SMART" id="SM00938">
    <property type="entry name" value="P-II"/>
    <property type="match status" value="1"/>
</dbReference>
<dbReference type="AlphaFoldDB" id="A0A3B1AF20"/>
<name>A0A3B1AF20_9ZZZZ</name>
<dbReference type="PROSITE" id="PS51343">
    <property type="entry name" value="PII_GLNB_DOM"/>
    <property type="match status" value="1"/>
</dbReference>
<dbReference type="PROSITE" id="PS00638">
    <property type="entry name" value="PII_GLNB_CTER"/>
    <property type="match status" value="1"/>
</dbReference>
<proteinExistence type="predicted"/>
<dbReference type="FunFam" id="3.30.70.120:FF:000001">
    <property type="entry name" value="Nitrogen regulatory protein P-II"/>
    <property type="match status" value="1"/>
</dbReference>
<organism evidence="3">
    <name type="scientific">hydrothermal vent metagenome</name>
    <dbReference type="NCBI Taxonomy" id="652676"/>
    <lineage>
        <taxon>unclassified sequences</taxon>
        <taxon>metagenomes</taxon>
        <taxon>ecological metagenomes</taxon>
    </lineage>
</organism>
<dbReference type="PRINTS" id="PR00340">
    <property type="entry name" value="PIIGLNB"/>
</dbReference>
<dbReference type="InterPro" id="IPR002187">
    <property type="entry name" value="N-reg_PII"/>
</dbReference>
<dbReference type="SUPFAM" id="SSF54913">
    <property type="entry name" value="GlnB-like"/>
    <property type="match status" value="1"/>
</dbReference>
<dbReference type="Pfam" id="PF00543">
    <property type="entry name" value="P-II"/>
    <property type="match status" value="1"/>
</dbReference>
<dbReference type="GO" id="GO:0005524">
    <property type="term" value="F:ATP binding"/>
    <property type="evidence" value="ECO:0007669"/>
    <property type="project" value="TreeGrafter"/>
</dbReference>
<dbReference type="PANTHER" id="PTHR30115:SF20">
    <property type="entry name" value="NITROGEN REGULATORY PROTEIN GLNK"/>
    <property type="match status" value="1"/>
</dbReference>
<dbReference type="GO" id="GO:0005829">
    <property type="term" value="C:cytosol"/>
    <property type="evidence" value="ECO:0007669"/>
    <property type="project" value="TreeGrafter"/>
</dbReference>
<protein>
    <submittedName>
        <fullName evidence="3">Nitrogen regulatory protein P-II, GlnK</fullName>
    </submittedName>
</protein>
<keyword evidence="2" id="KW-0547">Nucleotide-binding</keyword>
<accession>A0A3B1AF20</accession>
<dbReference type="InterPro" id="IPR002332">
    <property type="entry name" value="N-reg_PII_urydylation_site"/>
</dbReference>
<dbReference type="Gene3D" id="3.30.70.120">
    <property type="match status" value="1"/>
</dbReference>
<dbReference type="InterPro" id="IPR015867">
    <property type="entry name" value="N-reg_PII/ATP_PRibTrfase_C"/>
</dbReference>
<dbReference type="InterPro" id="IPR017918">
    <property type="entry name" value="N-reg_PII_CS"/>
</dbReference>
<keyword evidence="1" id="KW-0597">Phosphoprotein</keyword>
<dbReference type="InterPro" id="IPR011322">
    <property type="entry name" value="N-reg_PII-like_a/b"/>
</dbReference>
<dbReference type="PIRSF" id="PIRSF039144">
    <property type="entry name" value="GlnB"/>
    <property type="match status" value="1"/>
</dbReference>
<dbReference type="GO" id="GO:0030234">
    <property type="term" value="F:enzyme regulator activity"/>
    <property type="evidence" value="ECO:0007669"/>
    <property type="project" value="InterPro"/>
</dbReference>
<dbReference type="PANTHER" id="PTHR30115">
    <property type="entry name" value="NITROGEN REGULATORY PROTEIN P-II"/>
    <property type="match status" value="1"/>
</dbReference>
<reference evidence="3" key="1">
    <citation type="submission" date="2018-06" db="EMBL/GenBank/DDBJ databases">
        <authorList>
            <person name="Zhirakovskaya E."/>
        </authorList>
    </citation>
    <scope>NUCLEOTIDE SEQUENCE</scope>
</reference>
<evidence type="ECO:0000313" key="3">
    <source>
        <dbReference type="EMBL" id="VAX00271.1"/>
    </source>
</evidence>
<dbReference type="GO" id="GO:0006808">
    <property type="term" value="P:regulation of nitrogen utilization"/>
    <property type="evidence" value="ECO:0007669"/>
    <property type="project" value="InterPro"/>
</dbReference>
<gene>
    <name evidence="3" type="ORF">MNBD_GAMMA22-84</name>
</gene>
<sequence>MKLVMAIIKPFKLDDVREALSDIGVQGITVTEVKGFGRQKGHTELYRGAEYVVDFLPKVKVEAVVDDSLLDQVIEAISKAANTGKIGDGKIFVYNVDQAIRIRTGESGTEAL</sequence>
<evidence type="ECO:0000256" key="2">
    <source>
        <dbReference type="ARBA" id="ARBA00022741"/>
    </source>
</evidence>
<dbReference type="PROSITE" id="PS00496">
    <property type="entry name" value="PII_GLNB_UMP"/>
    <property type="match status" value="1"/>
</dbReference>
<dbReference type="EMBL" id="UOFS01000043">
    <property type="protein sequence ID" value="VAX00271.1"/>
    <property type="molecule type" value="Genomic_DNA"/>
</dbReference>
<evidence type="ECO:0000256" key="1">
    <source>
        <dbReference type="ARBA" id="ARBA00022553"/>
    </source>
</evidence>